<dbReference type="Proteomes" id="UP001367508">
    <property type="component" value="Unassembled WGS sequence"/>
</dbReference>
<dbReference type="PANTHER" id="PTHR33142:SF28">
    <property type="entry name" value="CYCLIN-DEPENDENT PROTEIN KINASE INHIBITOR SMR13"/>
    <property type="match status" value="1"/>
</dbReference>
<protein>
    <submittedName>
        <fullName evidence="4">Uncharacterized protein</fullName>
    </submittedName>
</protein>
<sequence length="122" mass="13507">MAPSSTRTRMKWQKVEERKLQKSMATRPCAAPLTSSSGTKELGIKNNVEDVDIDDNKEDSCSLGCSTPKGKRFRIPEVTTCPPAPKKRRVTITVSSKRSPIPFFASPDIELFFFSALKNVSA</sequence>
<gene>
    <name evidence="4" type="ORF">VNO77_15454</name>
</gene>
<dbReference type="GO" id="GO:0032875">
    <property type="term" value="P:regulation of DNA endoreduplication"/>
    <property type="evidence" value="ECO:0007669"/>
    <property type="project" value="InterPro"/>
</dbReference>
<keyword evidence="5" id="KW-1185">Reference proteome</keyword>
<dbReference type="GO" id="GO:0005634">
    <property type="term" value="C:nucleus"/>
    <property type="evidence" value="ECO:0007669"/>
    <property type="project" value="TreeGrafter"/>
</dbReference>
<feature type="region of interest" description="Disordered" evidence="3">
    <location>
        <begin position="1"/>
        <end position="42"/>
    </location>
</feature>
<dbReference type="PANTHER" id="PTHR33142">
    <property type="entry name" value="CYCLIN-DEPENDENT PROTEIN KINASE INHIBITOR SMR13"/>
    <property type="match status" value="1"/>
</dbReference>
<reference evidence="4 5" key="1">
    <citation type="submission" date="2024-01" db="EMBL/GenBank/DDBJ databases">
        <title>The genomes of 5 underutilized Papilionoideae crops provide insights into root nodulation and disease resistanc.</title>
        <authorList>
            <person name="Jiang F."/>
        </authorList>
    </citation>
    <scope>NUCLEOTIDE SEQUENCE [LARGE SCALE GENOMIC DNA]</scope>
    <source>
        <strain evidence="4">LVBAO_FW01</strain>
        <tissue evidence="4">Leaves</tissue>
    </source>
</reference>
<comment type="caution">
    <text evidence="4">The sequence shown here is derived from an EMBL/GenBank/DDBJ whole genome shotgun (WGS) entry which is preliminary data.</text>
</comment>
<keyword evidence="2" id="KW-0131">Cell cycle</keyword>
<proteinExistence type="predicted"/>
<organism evidence="4 5">
    <name type="scientific">Canavalia gladiata</name>
    <name type="common">Sword bean</name>
    <name type="synonym">Dolichos gladiatus</name>
    <dbReference type="NCBI Taxonomy" id="3824"/>
    <lineage>
        <taxon>Eukaryota</taxon>
        <taxon>Viridiplantae</taxon>
        <taxon>Streptophyta</taxon>
        <taxon>Embryophyta</taxon>
        <taxon>Tracheophyta</taxon>
        <taxon>Spermatophyta</taxon>
        <taxon>Magnoliopsida</taxon>
        <taxon>eudicotyledons</taxon>
        <taxon>Gunneridae</taxon>
        <taxon>Pentapetalae</taxon>
        <taxon>rosids</taxon>
        <taxon>fabids</taxon>
        <taxon>Fabales</taxon>
        <taxon>Fabaceae</taxon>
        <taxon>Papilionoideae</taxon>
        <taxon>50 kb inversion clade</taxon>
        <taxon>NPAAA clade</taxon>
        <taxon>indigoferoid/millettioid clade</taxon>
        <taxon>Phaseoleae</taxon>
        <taxon>Canavalia</taxon>
    </lineage>
</organism>
<dbReference type="GO" id="GO:0004860">
    <property type="term" value="F:protein kinase inhibitor activity"/>
    <property type="evidence" value="ECO:0007669"/>
    <property type="project" value="UniProtKB-KW"/>
</dbReference>
<dbReference type="EMBL" id="JAYMYQ010000003">
    <property type="protein sequence ID" value="KAK7345064.1"/>
    <property type="molecule type" value="Genomic_DNA"/>
</dbReference>
<dbReference type="AlphaFoldDB" id="A0AAN9QR88"/>
<evidence type="ECO:0000256" key="1">
    <source>
        <dbReference type="ARBA" id="ARBA00023013"/>
    </source>
</evidence>
<keyword evidence="1" id="KW-0649">Protein kinase inhibitor</keyword>
<evidence type="ECO:0000313" key="5">
    <source>
        <dbReference type="Proteomes" id="UP001367508"/>
    </source>
</evidence>
<evidence type="ECO:0000256" key="3">
    <source>
        <dbReference type="SAM" id="MobiDB-lite"/>
    </source>
</evidence>
<dbReference type="InterPro" id="IPR040389">
    <property type="entry name" value="SMR"/>
</dbReference>
<accession>A0AAN9QR88</accession>
<evidence type="ECO:0000256" key="2">
    <source>
        <dbReference type="ARBA" id="ARBA00023306"/>
    </source>
</evidence>
<evidence type="ECO:0000313" key="4">
    <source>
        <dbReference type="EMBL" id="KAK7345064.1"/>
    </source>
</evidence>
<name>A0AAN9QR88_CANGL</name>